<dbReference type="PANTHER" id="PTHR47506">
    <property type="entry name" value="TRANSCRIPTIONAL REGULATORY PROTEIN"/>
    <property type="match status" value="1"/>
</dbReference>
<dbReference type="Pfam" id="PF16925">
    <property type="entry name" value="TetR_C_13"/>
    <property type="match status" value="1"/>
</dbReference>
<feature type="DNA-binding region" description="H-T-H motif" evidence="4">
    <location>
        <begin position="29"/>
        <end position="48"/>
    </location>
</feature>
<dbReference type="Gene3D" id="1.10.357.10">
    <property type="entry name" value="Tetracycline Repressor, domain 2"/>
    <property type="match status" value="1"/>
</dbReference>
<feature type="domain" description="HTH tetR-type" evidence="5">
    <location>
        <begin position="6"/>
        <end position="66"/>
    </location>
</feature>
<keyword evidence="3" id="KW-0804">Transcription</keyword>
<reference evidence="6" key="1">
    <citation type="journal article" date="2021" name="PeerJ">
        <title>Extensive microbial diversity within the chicken gut microbiome revealed by metagenomics and culture.</title>
        <authorList>
            <person name="Gilroy R."/>
            <person name="Ravi A."/>
            <person name="Getino M."/>
            <person name="Pursley I."/>
            <person name="Horton D.L."/>
            <person name="Alikhan N.F."/>
            <person name="Baker D."/>
            <person name="Gharbi K."/>
            <person name="Hall N."/>
            <person name="Watson M."/>
            <person name="Adriaenssens E.M."/>
            <person name="Foster-Nyarko E."/>
            <person name="Jarju S."/>
            <person name="Secka A."/>
            <person name="Antonio M."/>
            <person name="Oren A."/>
            <person name="Chaudhuri R.R."/>
            <person name="La Ragione R."/>
            <person name="Hildebrand F."/>
            <person name="Pallen M.J."/>
        </authorList>
    </citation>
    <scope>NUCLEOTIDE SEQUENCE</scope>
    <source>
        <strain evidence="6">CHK32-1732</strain>
    </source>
</reference>
<dbReference type="Proteomes" id="UP000824190">
    <property type="component" value="Unassembled WGS sequence"/>
</dbReference>
<accession>A0A9D1RM26</accession>
<dbReference type="InterPro" id="IPR009057">
    <property type="entry name" value="Homeodomain-like_sf"/>
</dbReference>
<evidence type="ECO:0000256" key="3">
    <source>
        <dbReference type="ARBA" id="ARBA00023163"/>
    </source>
</evidence>
<dbReference type="Pfam" id="PF00440">
    <property type="entry name" value="TetR_N"/>
    <property type="match status" value="1"/>
</dbReference>
<dbReference type="PROSITE" id="PS50977">
    <property type="entry name" value="HTH_TETR_2"/>
    <property type="match status" value="1"/>
</dbReference>
<dbReference type="EMBL" id="DXGC01000017">
    <property type="protein sequence ID" value="HIW90409.1"/>
    <property type="molecule type" value="Genomic_DNA"/>
</dbReference>
<dbReference type="InterPro" id="IPR036271">
    <property type="entry name" value="Tet_transcr_reg_TetR-rel_C_sf"/>
</dbReference>
<name>A0A9D1RM26_9CORY</name>
<keyword evidence="1" id="KW-0805">Transcription regulation</keyword>
<dbReference type="InterPro" id="IPR011075">
    <property type="entry name" value="TetR_C"/>
</dbReference>
<dbReference type="AlphaFoldDB" id="A0A9D1RM26"/>
<sequence length="200" mass="21264">MGRPRKFEDDSVVEQVMQVFWSEGYAAASVSDLVSATGLGKGSLYGSFGGKQALFTLALQRYSEQVLEEARAALDGDDAGAASRLRGYVLGALPPQDEVTNRACLLSHSAAELGAREPEVQQAVRDAYGQLRDLFEDTLVQAQNAGTVSGDVHPRQAANGLVTVLRGVEALREAGAELQVLRDAVDMALRSAGLELADQD</sequence>
<evidence type="ECO:0000256" key="2">
    <source>
        <dbReference type="ARBA" id="ARBA00023125"/>
    </source>
</evidence>
<dbReference type="PANTHER" id="PTHR47506:SF1">
    <property type="entry name" value="HTH-TYPE TRANSCRIPTIONAL REGULATOR YJDC"/>
    <property type="match status" value="1"/>
</dbReference>
<organism evidence="6 7">
    <name type="scientific">Candidatus Corynebacterium avicola</name>
    <dbReference type="NCBI Taxonomy" id="2838527"/>
    <lineage>
        <taxon>Bacteria</taxon>
        <taxon>Bacillati</taxon>
        <taxon>Actinomycetota</taxon>
        <taxon>Actinomycetes</taxon>
        <taxon>Mycobacteriales</taxon>
        <taxon>Corynebacteriaceae</taxon>
        <taxon>Corynebacterium</taxon>
    </lineage>
</organism>
<dbReference type="SUPFAM" id="SSF48498">
    <property type="entry name" value="Tetracyclin repressor-like, C-terminal domain"/>
    <property type="match status" value="1"/>
</dbReference>
<dbReference type="GO" id="GO:0003677">
    <property type="term" value="F:DNA binding"/>
    <property type="evidence" value="ECO:0007669"/>
    <property type="project" value="UniProtKB-UniRule"/>
</dbReference>
<keyword evidence="2 4" id="KW-0238">DNA-binding</keyword>
<evidence type="ECO:0000313" key="7">
    <source>
        <dbReference type="Proteomes" id="UP000824190"/>
    </source>
</evidence>
<evidence type="ECO:0000313" key="6">
    <source>
        <dbReference type="EMBL" id="HIW90409.1"/>
    </source>
</evidence>
<evidence type="ECO:0000256" key="4">
    <source>
        <dbReference type="PROSITE-ProRule" id="PRU00335"/>
    </source>
</evidence>
<dbReference type="Gene3D" id="1.10.10.60">
    <property type="entry name" value="Homeodomain-like"/>
    <property type="match status" value="1"/>
</dbReference>
<evidence type="ECO:0000256" key="1">
    <source>
        <dbReference type="ARBA" id="ARBA00023015"/>
    </source>
</evidence>
<gene>
    <name evidence="6" type="ORF">H9870_01910</name>
</gene>
<dbReference type="SUPFAM" id="SSF46689">
    <property type="entry name" value="Homeodomain-like"/>
    <property type="match status" value="1"/>
</dbReference>
<evidence type="ECO:0000259" key="5">
    <source>
        <dbReference type="PROSITE" id="PS50977"/>
    </source>
</evidence>
<comment type="caution">
    <text evidence="6">The sequence shown here is derived from an EMBL/GenBank/DDBJ whole genome shotgun (WGS) entry which is preliminary data.</text>
</comment>
<dbReference type="InterPro" id="IPR001647">
    <property type="entry name" value="HTH_TetR"/>
</dbReference>
<proteinExistence type="predicted"/>
<protein>
    <submittedName>
        <fullName evidence="6">TetR/AcrR family transcriptional regulator</fullName>
    </submittedName>
</protein>
<reference evidence="6" key="2">
    <citation type="submission" date="2021-04" db="EMBL/GenBank/DDBJ databases">
        <authorList>
            <person name="Gilroy R."/>
        </authorList>
    </citation>
    <scope>NUCLEOTIDE SEQUENCE</scope>
    <source>
        <strain evidence="6">CHK32-1732</strain>
    </source>
</reference>